<keyword evidence="3 8" id="KW-0819">tRNA processing</keyword>
<gene>
    <name evidence="8" type="primary">tadA</name>
    <name evidence="10" type="ordered locus">Veis_2620</name>
</gene>
<keyword evidence="5 8" id="KW-0378">Hydrolase</keyword>
<dbReference type="PROSITE" id="PS00903">
    <property type="entry name" value="CYT_DCMP_DEAMINASES_1"/>
    <property type="match status" value="1"/>
</dbReference>
<dbReference type="eggNOG" id="COG0590">
    <property type="taxonomic scope" value="Bacteria"/>
</dbReference>
<dbReference type="STRING" id="391735.Veis_2620"/>
<dbReference type="EMBL" id="CP000542">
    <property type="protein sequence ID" value="ABM58363.1"/>
    <property type="molecule type" value="Genomic_DNA"/>
</dbReference>
<dbReference type="InterPro" id="IPR028883">
    <property type="entry name" value="tRNA_aden_deaminase"/>
</dbReference>
<keyword evidence="6 8" id="KW-0862">Zinc</keyword>
<dbReference type="NCBIfam" id="NF008113">
    <property type="entry name" value="PRK10860.1"/>
    <property type="match status" value="1"/>
</dbReference>
<feature type="binding site" evidence="8">
    <location>
        <position position="109"/>
    </location>
    <ligand>
        <name>Zn(2+)</name>
        <dbReference type="ChEBI" id="CHEBI:29105"/>
        <note>catalytic</note>
    </ligand>
</feature>
<evidence type="ECO:0000256" key="7">
    <source>
        <dbReference type="ARBA" id="ARBA00048045"/>
    </source>
</evidence>
<comment type="cofactor">
    <cofactor evidence="8">
        <name>Zn(2+)</name>
        <dbReference type="ChEBI" id="CHEBI:29105"/>
    </cofactor>
    <text evidence="8">Binds 1 zinc ion per subunit.</text>
</comment>
<reference evidence="11" key="1">
    <citation type="submission" date="2006-12" db="EMBL/GenBank/DDBJ databases">
        <title>Complete sequence of chromosome 1 of Verminephrobacter eiseniae EF01-2.</title>
        <authorList>
            <person name="Copeland A."/>
            <person name="Lucas S."/>
            <person name="Lapidus A."/>
            <person name="Barry K."/>
            <person name="Detter J.C."/>
            <person name="Glavina del Rio T."/>
            <person name="Dalin E."/>
            <person name="Tice H."/>
            <person name="Pitluck S."/>
            <person name="Chertkov O."/>
            <person name="Brettin T."/>
            <person name="Bruce D."/>
            <person name="Han C."/>
            <person name="Tapia R."/>
            <person name="Gilna P."/>
            <person name="Schmutz J."/>
            <person name="Larimer F."/>
            <person name="Land M."/>
            <person name="Hauser L."/>
            <person name="Kyrpides N."/>
            <person name="Kim E."/>
            <person name="Stahl D."/>
            <person name="Richardson P."/>
        </authorList>
    </citation>
    <scope>NUCLEOTIDE SEQUENCE [LARGE SCALE GENOMIC DNA]</scope>
    <source>
        <strain evidence="11">EF01-2</strain>
    </source>
</reference>
<dbReference type="HAMAP" id="MF_00972">
    <property type="entry name" value="tRNA_aden_deaminase"/>
    <property type="match status" value="1"/>
</dbReference>
<dbReference type="InterPro" id="IPR058535">
    <property type="entry name" value="MafB19-deam"/>
</dbReference>
<sequence length="482" mass="52169">MTKIERHETGAPDSSAHAVIHHTPMSADPDAHWMRQALAQAEDAARAGEVPVGAVVVKDGQLIATGRNAPLARHDPSAHAEILALRAAARRLGNYRLDGCSLYVTLEPCAMCSGALLQARLARLVYGAADPRTGAAGSVLDLFGDARLNHQTRVQGGVLADAGGDLLRRFFRQRRSGQRAQALARHPLRDDALRTPDAAFAGLPDYPWAPHYLSDLPGLAGLRMHYLDEGPRPAARTWLCLHGYPAWSYLYRHMLPVFLAAGDRVLAPDLIGFGKSDKPKKDSAHQWAWHRQLLLEWLARLDLRRVVLVLQDGDMLGLALPMAMPDRFTGLLVLDPLLAAGAQPLHGPGVGRLLARIDPPLSDAQCAAYDAPFPDRGHCAALRAFADRNLFRAFAEHPPFRALSAPLPAAADGQGAARPFWQPQQWPGRSLAIGDCPEFSRHPRAGHTVPEHGAALAARAVEYFGPSHPAHGLACRPANNCT</sequence>
<protein>
    <recommendedName>
        <fullName evidence="8">tRNA-specific adenosine deaminase</fullName>
        <ecNumber evidence="8">3.5.4.33</ecNumber>
    </recommendedName>
</protein>
<evidence type="ECO:0000256" key="1">
    <source>
        <dbReference type="ARBA" id="ARBA00010669"/>
    </source>
</evidence>
<feature type="binding site" evidence="8">
    <location>
        <position position="79"/>
    </location>
    <ligand>
        <name>Zn(2+)</name>
        <dbReference type="ChEBI" id="CHEBI:29105"/>
        <note>catalytic</note>
    </ligand>
</feature>
<dbReference type="eggNOG" id="COG0596">
    <property type="taxonomic scope" value="Bacteria"/>
</dbReference>
<dbReference type="PANTHER" id="PTHR11079">
    <property type="entry name" value="CYTOSINE DEAMINASE FAMILY MEMBER"/>
    <property type="match status" value="1"/>
</dbReference>
<dbReference type="EC" id="3.5.4.33" evidence="8"/>
<dbReference type="InterPro" id="IPR000639">
    <property type="entry name" value="Epox_hydrolase-like"/>
</dbReference>
<keyword evidence="4 8" id="KW-0479">Metal-binding</keyword>
<dbReference type="PANTHER" id="PTHR11079:SF202">
    <property type="entry name" value="TRNA-SPECIFIC ADENOSINE DEAMINASE"/>
    <property type="match status" value="1"/>
</dbReference>
<dbReference type="Gene3D" id="3.40.50.1820">
    <property type="entry name" value="alpha/beta hydrolase"/>
    <property type="match status" value="1"/>
</dbReference>
<dbReference type="GO" id="GO:0002100">
    <property type="term" value="P:tRNA wobble adenosine to inosine editing"/>
    <property type="evidence" value="ECO:0007669"/>
    <property type="project" value="UniProtKB-UniRule"/>
</dbReference>
<feature type="binding site" evidence="8">
    <location>
        <position position="112"/>
    </location>
    <ligand>
        <name>Zn(2+)</name>
        <dbReference type="ChEBI" id="CHEBI:29105"/>
        <note>catalytic</note>
    </ligand>
</feature>
<dbReference type="InterPro" id="IPR029058">
    <property type="entry name" value="AB_hydrolase_fold"/>
</dbReference>
<evidence type="ECO:0000256" key="3">
    <source>
        <dbReference type="ARBA" id="ARBA00022694"/>
    </source>
</evidence>
<comment type="similarity">
    <text evidence="1">Belongs to the cytidine and deoxycytidylate deaminase family. ADAT2 subfamily.</text>
</comment>
<feature type="domain" description="CMP/dCMP-type deaminase" evidence="9">
    <location>
        <begin position="28"/>
        <end position="140"/>
    </location>
</feature>
<dbReference type="PROSITE" id="PS51747">
    <property type="entry name" value="CYT_DCMP_DEAMINASES_2"/>
    <property type="match status" value="1"/>
</dbReference>
<dbReference type="HOGENOM" id="CLU_044304_1_0_4"/>
<dbReference type="InterPro" id="IPR016192">
    <property type="entry name" value="APOBEC/CMP_deaminase_Zn-bd"/>
</dbReference>
<evidence type="ECO:0000256" key="2">
    <source>
        <dbReference type="ARBA" id="ARBA00011738"/>
    </source>
</evidence>
<evidence type="ECO:0000256" key="4">
    <source>
        <dbReference type="ARBA" id="ARBA00022723"/>
    </source>
</evidence>
<evidence type="ECO:0000259" key="9">
    <source>
        <dbReference type="PROSITE" id="PS51747"/>
    </source>
</evidence>
<name>A1WL56_VEREI</name>
<keyword evidence="11" id="KW-1185">Reference proteome</keyword>
<organism evidence="10 11">
    <name type="scientific">Verminephrobacter eiseniae (strain EF01-2)</name>
    <dbReference type="NCBI Taxonomy" id="391735"/>
    <lineage>
        <taxon>Bacteria</taxon>
        <taxon>Pseudomonadati</taxon>
        <taxon>Pseudomonadota</taxon>
        <taxon>Betaproteobacteria</taxon>
        <taxon>Burkholderiales</taxon>
        <taxon>Comamonadaceae</taxon>
        <taxon>Verminephrobacter</taxon>
    </lineage>
</organism>
<dbReference type="InterPro" id="IPR002125">
    <property type="entry name" value="CMP_dCMP_dom"/>
</dbReference>
<dbReference type="GO" id="GO:0052717">
    <property type="term" value="F:tRNA-specific adenosine-34 deaminase activity"/>
    <property type="evidence" value="ECO:0007669"/>
    <property type="project" value="UniProtKB-UniRule"/>
</dbReference>
<dbReference type="PRINTS" id="PR00412">
    <property type="entry name" value="EPOXHYDRLASE"/>
</dbReference>
<dbReference type="MEROPS" id="S33.990"/>
<comment type="function">
    <text evidence="8">Catalyzes the deamination of adenosine to inosine at the wobble position 34 of tRNA(Arg2).</text>
</comment>
<dbReference type="SUPFAM" id="SSF53927">
    <property type="entry name" value="Cytidine deaminase-like"/>
    <property type="match status" value="1"/>
</dbReference>
<dbReference type="KEGG" id="vei:Veis_2620"/>
<comment type="subunit">
    <text evidence="2 8">Homodimer.</text>
</comment>
<dbReference type="CDD" id="cd01285">
    <property type="entry name" value="nucleoside_deaminase"/>
    <property type="match status" value="1"/>
</dbReference>
<dbReference type="AlphaFoldDB" id="A1WL56"/>
<proteinExistence type="inferred from homology"/>
<evidence type="ECO:0000313" key="10">
    <source>
        <dbReference type="EMBL" id="ABM58363.1"/>
    </source>
</evidence>
<dbReference type="InterPro" id="IPR016193">
    <property type="entry name" value="Cytidine_deaminase-like"/>
</dbReference>
<dbReference type="SUPFAM" id="SSF53474">
    <property type="entry name" value="alpha/beta-Hydrolases"/>
    <property type="match status" value="1"/>
</dbReference>
<dbReference type="Gene3D" id="3.40.140.10">
    <property type="entry name" value="Cytidine Deaminase, domain 2"/>
    <property type="match status" value="1"/>
</dbReference>
<feature type="active site" description="Proton donor" evidence="8">
    <location>
        <position position="81"/>
    </location>
</feature>
<evidence type="ECO:0000256" key="8">
    <source>
        <dbReference type="HAMAP-Rule" id="MF_00972"/>
    </source>
</evidence>
<dbReference type="Proteomes" id="UP000000374">
    <property type="component" value="Chromosome"/>
</dbReference>
<dbReference type="Pfam" id="PF14437">
    <property type="entry name" value="MafB19-deam"/>
    <property type="match status" value="1"/>
</dbReference>
<dbReference type="InterPro" id="IPR000073">
    <property type="entry name" value="AB_hydrolase_1"/>
</dbReference>
<dbReference type="Pfam" id="PF00561">
    <property type="entry name" value="Abhydrolase_1"/>
    <property type="match status" value="1"/>
</dbReference>
<dbReference type="FunFam" id="3.40.140.10:FF:000005">
    <property type="entry name" value="tRNA-specific adenosine deaminase"/>
    <property type="match status" value="1"/>
</dbReference>
<accession>A1WL56</accession>
<dbReference type="GO" id="GO:0008270">
    <property type="term" value="F:zinc ion binding"/>
    <property type="evidence" value="ECO:0007669"/>
    <property type="project" value="UniProtKB-UniRule"/>
</dbReference>
<comment type="catalytic activity">
    <reaction evidence="7 8">
        <text>adenosine(34) in tRNA + H2O + H(+) = inosine(34) in tRNA + NH4(+)</text>
        <dbReference type="Rhea" id="RHEA:43168"/>
        <dbReference type="Rhea" id="RHEA-COMP:10373"/>
        <dbReference type="Rhea" id="RHEA-COMP:10374"/>
        <dbReference type="ChEBI" id="CHEBI:15377"/>
        <dbReference type="ChEBI" id="CHEBI:15378"/>
        <dbReference type="ChEBI" id="CHEBI:28938"/>
        <dbReference type="ChEBI" id="CHEBI:74411"/>
        <dbReference type="ChEBI" id="CHEBI:82852"/>
        <dbReference type="EC" id="3.5.4.33"/>
    </reaction>
</comment>
<evidence type="ECO:0000256" key="6">
    <source>
        <dbReference type="ARBA" id="ARBA00022833"/>
    </source>
</evidence>
<evidence type="ECO:0000256" key="5">
    <source>
        <dbReference type="ARBA" id="ARBA00022801"/>
    </source>
</evidence>
<evidence type="ECO:0000313" key="11">
    <source>
        <dbReference type="Proteomes" id="UP000000374"/>
    </source>
</evidence>